<reference evidence="1 2" key="1">
    <citation type="submission" date="2018-11" db="EMBL/GenBank/DDBJ databases">
        <authorList>
            <consortium name="Pathogen Informatics"/>
        </authorList>
    </citation>
    <scope>NUCLEOTIDE SEQUENCE [LARGE SCALE GENOMIC DNA]</scope>
    <source>
        <strain evidence="1 2">Zambia</strain>
    </source>
</reference>
<name>A0A183LLJ0_9TREM</name>
<protein>
    <submittedName>
        <fullName evidence="1">Uncharacterized protein</fullName>
    </submittedName>
</protein>
<dbReference type="Proteomes" id="UP000277204">
    <property type="component" value="Unassembled WGS sequence"/>
</dbReference>
<dbReference type="AlphaFoldDB" id="A0A183LLJ0"/>
<proteinExistence type="predicted"/>
<gene>
    <name evidence="1" type="ORF">SMRZ_LOCUS4665</name>
</gene>
<accession>A0A183LLJ0</accession>
<evidence type="ECO:0000313" key="1">
    <source>
        <dbReference type="EMBL" id="VDO62632.1"/>
    </source>
</evidence>
<evidence type="ECO:0000313" key="2">
    <source>
        <dbReference type="Proteomes" id="UP000277204"/>
    </source>
</evidence>
<sequence length="41" mass="4891">MLEVKKYTVDRDKHNPSSRRRSKLYLYNNESIQLALVNNPV</sequence>
<organism evidence="1 2">
    <name type="scientific">Schistosoma margrebowiei</name>
    <dbReference type="NCBI Taxonomy" id="48269"/>
    <lineage>
        <taxon>Eukaryota</taxon>
        <taxon>Metazoa</taxon>
        <taxon>Spiralia</taxon>
        <taxon>Lophotrochozoa</taxon>
        <taxon>Platyhelminthes</taxon>
        <taxon>Trematoda</taxon>
        <taxon>Digenea</taxon>
        <taxon>Strigeidida</taxon>
        <taxon>Schistosomatoidea</taxon>
        <taxon>Schistosomatidae</taxon>
        <taxon>Schistosoma</taxon>
    </lineage>
</organism>
<dbReference type="EMBL" id="UZAI01001506">
    <property type="protein sequence ID" value="VDO62632.1"/>
    <property type="molecule type" value="Genomic_DNA"/>
</dbReference>
<keyword evidence="2" id="KW-1185">Reference proteome</keyword>